<gene>
    <name evidence="1" type="ORF">KSP40_PGU014041</name>
</gene>
<organism evidence="1 2">
    <name type="scientific">Platanthera guangdongensis</name>
    <dbReference type="NCBI Taxonomy" id="2320717"/>
    <lineage>
        <taxon>Eukaryota</taxon>
        <taxon>Viridiplantae</taxon>
        <taxon>Streptophyta</taxon>
        <taxon>Embryophyta</taxon>
        <taxon>Tracheophyta</taxon>
        <taxon>Spermatophyta</taxon>
        <taxon>Magnoliopsida</taxon>
        <taxon>Liliopsida</taxon>
        <taxon>Asparagales</taxon>
        <taxon>Orchidaceae</taxon>
        <taxon>Orchidoideae</taxon>
        <taxon>Orchideae</taxon>
        <taxon>Orchidinae</taxon>
        <taxon>Platanthera</taxon>
    </lineage>
</organism>
<comment type="caution">
    <text evidence="1">The sequence shown here is derived from an EMBL/GenBank/DDBJ whole genome shotgun (WGS) entry which is preliminary data.</text>
</comment>
<dbReference type="EMBL" id="JBBWWR010000007">
    <property type="protein sequence ID" value="KAK8964210.1"/>
    <property type="molecule type" value="Genomic_DNA"/>
</dbReference>
<evidence type="ECO:0000313" key="1">
    <source>
        <dbReference type="EMBL" id="KAK8964210.1"/>
    </source>
</evidence>
<proteinExistence type="predicted"/>
<evidence type="ECO:0000313" key="2">
    <source>
        <dbReference type="Proteomes" id="UP001412067"/>
    </source>
</evidence>
<reference evidence="1 2" key="1">
    <citation type="journal article" date="2022" name="Nat. Plants">
        <title>Genomes of leafy and leafless Platanthera orchids illuminate the evolution of mycoheterotrophy.</title>
        <authorList>
            <person name="Li M.H."/>
            <person name="Liu K.W."/>
            <person name="Li Z."/>
            <person name="Lu H.C."/>
            <person name="Ye Q.L."/>
            <person name="Zhang D."/>
            <person name="Wang J.Y."/>
            <person name="Li Y.F."/>
            <person name="Zhong Z.M."/>
            <person name="Liu X."/>
            <person name="Yu X."/>
            <person name="Liu D.K."/>
            <person name="Tu X.D."/>
            <person name="Liu B."/>
            <person name="Hao Y."/>
            <person name="Liao X.Y."/>
            <person name="Jiang Y.T."/>
            <person name="Sun W.H."/>
            <person name="Chen J."/>
            <person name="Chen Y.Q."/>
            <person name="Ai Y."/>
            <person name="Zhai J.W."/>
            <person name="Wu S.S."/>
            <person name="Zhou Z."/>
            <person name="Hsiao Y.Y."/>
            <person name="Wu W.L."/>
            <person name="Chen Y.Y."/>
            <person name="Lin Y.F."/>
            <person name="Hsu J.L."/>
            <person name="Li C.Y."/>
            <person name="Wang Z.W."/>
            <person name="Zhao X."/>
            <person name="Zhong W.Y."/>
            <person name="Ma X.K."/>
            <person name="Ma L."/>
            <person name="Huang J."/>
            <person name="Chen G.Z."/>
            <person name="Huang M.Z."/>
            <person name="Huang L."/>
            <person name="Peng D.H."/>
            <person name="Luo Y.B."/>
            <person name="Zou S.Q."/>
            <person name="Chen S.P."/>
            <person name="Lan S."/>
            <person name="Tsai W.C."/>
            <person name="Van de Peer Y."/>
            <person name="Liu Z.J."/>
        </authorList>
    </citation>
    <scope>NUCLEOTIDE SEQUENCE [LARGE SCALE GENOMIC DNA]</scope>
    <source>
        <strain evidence="1">Lor288</strain>
    </source>
</reference>
<keyword evidence="2" id="KW-1185">Reference proteome</keyword>
<accession>A0ABR2MJB1</accession>
<protein>
    <submittedName>
        <fullName evidence="1">Uncharacterized protein</fullName>
    </submittedName>
</protein>
<name>A0ABR2MJB1_9ASPA</name>
<dbReference type="Proteomes" id="UP001412067">
    <property type="component" value="Unassembled WGS sequence"/>
</dbReference>
<dbReference type="PANTHER" id="PTHR21561">
    <property type="entry name" value="INO80 COMPLEX SUBUNIT B"/>
    <property type="match status" value="1"/>
</dbReference>
<dbReference type="InterPro" id="IPR029523">
    <property type="entry name" value="INO80B/Ies2"/>
</dbReference>
<dbReference type="PANTHER" id="PTHR21561:SF25">
    <property type="entry name" value="OS03G0811500 PROTEIN"/>
    <property type="match status" value="1"/>
</dbReference>
<sequence>MRSGECRIYSHRLDGPSTTGAESMLKKLKFKVGVVTRTIHVTSNVKAANLASSSMKFTYQDNYDDGHLPFRKERFSYGDEPEYAFGVNSFMRKFTETKLSGKKLDHVYLSRATKDNRKRFKSDDTGYIEEKEPCSDDGHVEQKRKEKTLLIDSSPDVRLEPLTKRQQSLQSCKDGNGSSLIEFPEGLPPAPSRSCLLYQYYKQNIIRHAVTASYPQAIASHLLFP</sequence>